<dbReference type="CDD" id="cd07516">
    <property type="entry name" value="HAD_Pase"/>
    <property type="match status" value="1"/>
</dbReference>
<dbReference type="PROSITE" id="PS01229">
    <property type="entry name" value="COF_2"/>
    <property type="match status" value="1"/>
</dbReference>
<reference evidence="1 2" key="1">
    <citation type="submission" date="2020-04" db="EMBL/GenBank/DDBJ databases">
        <title>Genomic insights into acetone-butanol-ethanol (ABE) fermentation by sequencing solventogenic clostridia strains.</title>
        <authorList>
            <person name="Brown S."/>
        </authorList>
    </citation>
    <scope>NUCLEOTIDE SEQUENCE [LARGE SCALE GENOMIC DNA]</scope>
    <source>
        <strain evidence="1 2">DJ011</strain>
    </source>
</reference>
<dbReference type="InterPro" id="IPR006379">
    <property type="entry name" value="HAD-SF_hydro_IIB"/>
</dbReference>
<dbReference type="Gene3D" id="3.30.1240.10">
    <property type="match status" value="1"/>
</dbReference>
<dbReference type="SFLD" id="SFLDG01144">
    <property type="entry name" value="C2.B.4:_PGP_Like"/>
    <property type="match status" value="1"/>
</dbReference>
<comment type="caution">
    <text evidence="1">The sequence shown here is derived from an EMBL/GenBank/DDBJ whole genome shotgun (WGS) entry which is preliminary data.</text>
</comment>
<proteinExistence type="predicted"/>
<dbReference type="RefSeq" id="WP_035150852.1">
    <property type="nucleotide sequence ID" value="NZ_JAAZWO010000017.1"/>
</dbReference>
<dbReference type="PROSITE" id="PS01228">
    <property type="entry name" value="COF_1"/>
    <property type="match status" value="1"/>
</dbReference>
<dbReference type="SFLD" id="SFLDS00003">
    <property type="entry name" value="Haloacid_Dehalogenase"/>
    <property type="match status" value="1"/>
</dbReference>
<gene>
    <name evidence="1" type="ORF">HGG79_13085</name>
</gene>
<dbReference type="SUPFAM" id="SSF56784">
    <property type="entry name" value="HAD-like"/>
    <property type="match status" value="1"/>
</dbReference>
<dbReference type="InterPro" id="IPR000150">
    <property type="entry name" value="Cof"/>
</dbReference>
<evidence type="ECO:0000313" key="2">
    <source>
        <dbReference type="Proteomes" id="UP000563151"/>
    </source>
</evidence>
<dbReference type="NCBIfam" id="TIGR01484">
    <property type="entry name" value="HAD-SF-IIB"/>
    <property type="match status" value="1"/>
</dbReference>
<dbReference type="Proteomes" id="UP000563151">
    <property type="component" value="Unassembled WGS sequence"/>
</dbReference>
<name>A0A923E917_CLOTT</name>
<dbReference type="SFLD" id="SFLDG01140">
    <property type="entry name" value="C2.B:_Phosphomannomutase_and_P"/>
    <property type="match status" value="1"/>
</dbReference>
<keyword evidence="1" id="KW-0378">Hydrolase</keyword>
<dbReference type="PANTHER" id="PTHR10000:SF8">
    <property type="entry name" value="HAD SUPERFAMILY HYDROLASE-LIKE, TYPE 3"/>
    <property type="match status" value="1"/>
</dbReference>
<dbReference type="NCBIfam" id="TIGR00099">
    <property type="entry name" value="Cof-subfamily"/>
    <property type="match status" value="1"/>
</dbReference>
<dbReference type="InterPro" id="IPR023214">
    <property type="entry name" value="HAD_sf"/>
</dbReference>
<dbReference type="Pfam" id="PF08282">
    <property type="entry name" value="Hydrolase_3"/>
    <property type="match status" value="1"/>
</dbReference>
<organism evidence="1 2">
    <name type="scientific">Clostridium tetanomorphum</name>
    <dbReference type="NCBI Taxonomy" id="1553"/>
    <lineage>
        <taxon>Bacteria</taxon>
        <taxon>Bacillati</taxon>
        <taxon>Bacillota</taxon>
        <taxon>Clostridia</taxon>
        <taxon>Eubacteriales</taxon>
        <taxon>Clostridiaceae</taxon>
        <taxon>Clostridium</taxon>
    </lineage>
</organism>
<protein>
    <submittedName>
        <fullName evidence="1">Cof-type HAD-IIB family hydrolase</fullName>
    </submittedName>
</protein>
<sequence>MAYKLVCIDMDGTLLNSNNEISEKNLQSIKKATEKGVQVAVSTGRLFVSANYYADLLGVKTPIIASNGAYIRDKNTDKVIHKNILGYDNCKKVLKVIKKYDMYPHFNSYNGIFTEKLVNSSKFYSKMNETLPEDRRIKIEVSSNWPEVFEKYGDEILKCIIVDKDYEKLKLAKDELLKIEDLEVVSSFENNIEVMAKGVSKGKAVEILANHYKLNREEVMCIGDSENDLSMIKFAGFGVAMGNGNDLVKDNADYITSTNDQSGVGEAIEKFIL</sequence>
<dbReference type="GO" id="GO:0005829">
    <property type="term" value="C:cytosol"/>
    <property type="evidence" value="ECO:0007669"/>
    <property type="project" value="TreeGrafter"/>
</dbReference>
<dbReference type="AlphaFoldDB" id="A0A923E917"/>
<dbReference type="PANTHER" id="PTHR10000">
    <property type="entry name" value="PHOSPHOSERINE PHOSPHATASE"/>
    <property type="match status" value="1"/>
</dbReference>
<dbReference type="GO" id="GO:0016791">
    <property type="term" value="F:phosphatase activity"/>
    <property type="evidence" value="ECO:0007669"/>
    <property type="project" value="UniProtKB-ARBA"/>
</dbReference>
<dbReference type="EMBL" id="JAAZWO010000017">
    <property type="protein sequence ID" value="MBC2398700.1"/>
    <property type="molecule type" value="Genomic_DNA"/>
</dbReference>
<evidence type="ECO:0000313" key="1">
    <source>
        <dbReference type="EMBL" id="MBC2398700.1"/>
    </source>
</evidence>
<keyword evidence="2" id="KW-1185">Reference proteome</keyword>
<dbReference type="InterPro" id="IPR036412">
    <property type="entry name" value="HAD-like_sf"/>
</dbReference>
<dbReference type="GO" id="GO:0000287">
    <property type="term" value="F:magnesium ion binding"/>
    <property type="evidence" value="ECO:0007669"/>
    <property type="project" value="TreeGrafter"/>
</dbReference>
<dbReference type="Gene3D" id="3.40.50.1000">
    <property type="entry name" value="HAD superfamily/HAD-like"/>
    <property type="match status" value="1"/>
</dbReference>
<accession>A0A923E917</accession>